<dbReference type="PANTHER" id="PTHR43540:SF14">
    <property type="entry name" value="ISOCHORISMATASE"/>
    <property type="match status" value="1"/>
</dbReference>
<keyword evidence="2" id="KW-0378">Hydrolase</keyword>
<proteinExistence type="inferred from homology"/>
<protein>
    <submittedName>
        <fullName evidence="4">Isochorismatase</fullName>
    </submittedName>
</protein>
<accession>A0A920C7R5</accession>
<evidence type="ECO:0000313" key="5">
    <source>
        <dbReference type="Proteomes" id="UP000679779"/>
    </source>
</evidence>
<dbReference type="InterPro" id="IPR050272">
    <property type="entry name" value="Isochorismatase-like_hydrls"/>
</dbReference>
<sequence length="174" mass="19124">MNSLAFLVIDVQKGMFPEKDPVYNGDALLLKLQGLLDKARSCGVPVIYVQHNEGPGEQLETGASDWEIHPSVAPQEGEAVIQKFTPDSFHETNLQQVLTEKGIRSLVIAGLQTDFCVHATSTRAAELGYEVTVAEDVHSTWGQGGQTAQEIIERHNRQFRGFAAVKKASEIEFC</sequence>
<dbReference type="Gene3D" id="3.40.50.850">
    <property type="entry name" value="Isochorismatase-like"/>
    <property type="match status" value="1"/>
</dbReference>
<comment type="similarity">
    <text evidence="1">Belongs to the isochorismatase family.</text>
</comment>
<dbReference type="AlphaFoldDB" id="A0A920C7R5"/>
<evidence type="ECO:0000313" key="4">
    <source>
        <dbReference type="EMBL" id="GIO29261.1"/>
    </source>
</evidence>
<dbReference type="EMBL" id="BORQ01000001">
    <property type="protein sequence ID" value="GIO29261.1"/>
    <property type="molecule type" value="Genomic_DNA"/>
</dbReference>
<dbReference type="PANTHER" id="PTHR43540">
    <property type="entry name" value="PEROXYUREIDOACRYLATE/UREIDOACRYLATE AMIDOHYDROLASE-RELATED"/>
    <property type="match status" value="1"/>
</dbReference>
<dbReference type="RefSeq" id="WP_160038337.1">
    <property type="nucleotide sequence ID" value="NZ_BORQ01000001.1"/>
</dbReference>
<evidence type="ECO:0000256" key="2">
    <source>
        <dbReference type="ARBA" id="ARBA00022801"/>
    </source>
</evidence>
<dbReference type="InterPro" id="IPR036380">
    <property type="entry name" value="Isochorismatase-like_sf"/>
</dbReference>
<gene>
    <name evidence="4" type="ORF">J2TS6_04020</name>
</gene>
<dbReference type="Proteomes" id="UP000679779">
    <property type="component" value="Unassembled WGS sequence"/>
</dbReference>
<comment type="caution">
    <text evidence="4">The sequence shown here is derived from an EMBL/GenBank/DDBJ whole genome shotgun (WGS) entry which is preliminary data.</text>
</comment>
<dbReference type="InterPro" id="IPR000868">
    <property type="entry name" value="Isochorismatase-like_dom"/>
</dbReference>
<evidence type="ECO:0000256" key="1">
    <source>
        <dbReference type="ARBA" id="ARBA00006336"/>
    </source>
</evidence>
<feature type="domain" description="Isochorismatase-like" evidence="3">
    <location>
        <begin position="5"/>
        <end position="145"/>
    </location>
</feature>
<organism evidence="4 5">
    <name type="scientific">Paenibacillus albilobatus</name>
    <dbReference type="NCBI Taxonomy" id="2716884"/>
    <lineage>
        <taxon>Bacteria</taxon>
        <taxon>Bacillati</taxon>
        <taxon>Bacillota</taxon>
        <taxon>Bacilli</taxon>
        <taxon>Bacillales</taxon>
        <taxon>Paenibacillaceae</taxon>
        <taxon>Paenibacillus</taxon>
    </lineage>
</organism>
<name>A0A920C7R5_9BACL</name>
<dbReference type="SUPFAM" id="SSF52499">
    <property type="entry name" value="Isochorismatase-like hydrolases"/>
    <property type="match status" value="1"/>
</dbReference>
<dbReference type="CDD" id="cd01014">
    <property type="entry name" value="nicotinamidase_related"/>
    <property type="match status" value="1"/>
</dbReference>
<dbReference type="GO" id="GO:0016787">
    <property type="term" value="F:hydrolase activity"/>
    <property type="evidence" value="ECO:0007669"/>
    <property type="project" value="UniProtKB-KW"/>
</dbReference>
<keyword evidence="5" id="KW-1185">Reference proteome</keyword>
<dbReference type="Pfam" id="PF00857">
    <property type="entry name" value="Isochorismatase"/>
    <property type="match status" value="1"/>
</dbReference>
<reference evidence="4" key="1">
    <citation type="submission" date="2021-03" db="EMBL/GenBank/DDBJ databases">
        <title>Antimicrobial resistance genes in bacteria isolated from Japanese honey, and their potential for conferring macrolide and lincosamide resistance in the American foulbrood pathogen Paenibacillus larvae.</title>
        <authorList>
            <person name="Okamoto M."/>
            <person name="Kumagai M."/>
            <person name="Kanamori H."/>
            <person name="Takamatsu D."/>
        </authorList>
    </citation>
    <scope>NUCLEOTIDE SEQUENCE</scope>
    <source>
        <strain evidence="4">J2TS6</strain>
    </source>
</reference>
<evidence type="ECO:0000259" key="3">
    <source>
        <dbReference type="Pfam" id="PF00857"/>
    </source>
</evidence>